<proteinExistence type="predicted"/>
<comment type="caution">
    <text evidence="1">The sequence shown here is derived from an EMBL/GenBank/DDBJ whole genome shotgun (WGS) entry which is preliminary data.</text>
</comment>
<reference evidence="1 2" key="1">
    <citation type="submission" date="2020-10" db="EMBL/GenBank/DDBJ databases">
        <title>The Coptis chinensis genome and diversification of protoberbering-type alkaloids.</title>
        <authorList>
            <person name="Wang B."/>
            <person name="Shu S."/>
            <person name="Song C."/>
            <person name="Liu Y."/>
        </authorList>
    </citation>
    <scope>NUCLEOTIDE SEQUENCE [LARGE SCALE GENOMIC DNA]</scope>
    <source>
        <strain evidence="1">HL-2020</strain>
        <tissue evidence="1">Leaf</tissue>
    </source>
</reference>
<keyword evidence="2" id="KW-1185">Reference proteome</keyword>
<organism evidence="1 2">
    <name type="scientific">Coptis chinensis</name>
    <dbReference type="NCBI Taxonomy" id="261450"/>
    <lineage>
        <taxon>Eukaryota</taxon>
        <taxon>Viridiplantae</taxon>
        <taxon>Streptophyta</taxon>
        <taxon>Embryophyta</taxon>
        <taxon>Tracheophyta</taxon>
        <taxon>Spermatophyta</taxon>
        <taxon>Magnoliopsida</taxon>
        <taxon>Ranunculales</taxon>
        <taxon>Ranunculaceae</taxon>
        <taxon>Coptidoideae</taxon>
        <taxon>Coptis</taxon>
    </lineage>
</organism>
<protein>
    <recommendedName>
        <fullName evidence="3">DUF4216 domain-containing protein</fullName>
    </recommendedName>
</protein>
<evidence type="ECO:0000313" key="1">
    <source>
        <dbReference type="EMBL" id="KAF9611313.1"/>
    </source>
</evidence>
<evidence type="ECO:0008006" key="3">
    <source>
        <dbReference type="Google" id="ProtNLM"/>
    </source>
</evidence>
<evidence type="ECO:0000313" key="2">
    <source>
        <dbReference type="Proteomes" id="UP000631114"/>
    </source>
</evidence>
<sequence length="85" mass="9682">MLIGKERWKRNSNEDDDPFILSSEVAQVFYCKDLSRHSWHVVLHAPKRLNHAMDTYEDSLVFGARENLDGSAALMGDIMEDDGVS</sequence>
<gene>
    <name evidence="1" type="ORF">IFM89_030102</name>
</gene>
<dbReference type="Proteomes" id="UP000631114">
    <property type="component" value="Unassembled WGS sequence"/>
</dbReference>
<dbReference type="EMBL" id="JADFTS010000004">
    <property type="protein sequence ID" value="KAF9611313.1"/>
    <property type="molecule type" value="Genomic_DNA"/>
</dbReference>
<dbReference type="AlphaFoldDB" id="A0A835I7B5"/>
<accession>A0A835I7B5</accession>
<name>A0A835I7B5_9MAGN</name>